<dbReference type="InterPro" id="IPR001789">
    <property type="entry name" value="Sig_transdc_resp-reg_receiver"/>
</dbReference>
<dbReference type="SMART" id="SM00267">
    <property type="entry name" value="GGDEF"/>
    <property type="match status" value="1"/>
</dbReference>
<feature type="domain" description="GGDEF" evidence="4">
    <location>
        <begin position="270"/>
        <end position="401"/>
    </location>
</feature>
<dbReference type="Pfam" id="PF00072">
    <property type="entry name" value="Response_reg"/>
    <property type="match status" value="2"/>
</dbReference>
<reference evidence="6 7" key="1">
    <citation type="submission" date="2020-07" db="EMBL/GenBank/DDBJ databases">
        <title>Screening of a cold-adapted Planococcus bacterium producing protease in traditional shrimp paste and protease identification by genome sequencing.</title>
        <authorList>
            <person name="Gao R."/>
            <person name="Leng W."/>
            <person name="Chu Q."/>
            <person name="Wu X."/>
            <person name="Liu H."/>
            <person name="Li X."/>
        </authorList>
    </citation>
    <scope>NUCLEOTIDE SEQUENCE [LARGE SCALE GENOMIC DNA]</scope>
    <source>
        <strain evidence="6 7">XJ11</strain>
    </source>
</reference>
<proteinExistence type="predicted"/>
<dbReference type="InterPro" id="IPR036641">
    <property type="entry name" value="HPT_dom_sf"/>
</dbReference>
<evidence type="ECO:0000313" key="6">
    <source>
        <dbReference type="EMBL" id="QMT17300.1"/>
    </source>
</evidence>
<dbReference type="NCBIfam" id="TIGR00254">
    <property type="entry name" value="GGDEF"/>
    <property type="match status" value="1"/>
</dbReference>
<dbReference type="InterPro" id="IPR050469">
    <property type="entry name" value="Diguanylate_Cyclase"/>
</dbReference>
<dbReference type="GO" id="GO:0052621">
    <property type="term" value="F:diguanylate cyclase activity"/>
    <property type="evidence" value="ECO:0007669"/>
    <property type="project" value="TreeGrafter"/>
</dbReference>
<dbReference type="PROSITE" id="PS50110">
    <property type="entry name" value="RESPONSE_REGULATORY"/>
    <property type="match status" value="2"/>
</dbReference>
<accession>A0A7D7REB7</accession>
<organism evidence="6 7">
    <name type="scientific">Planococcus maritimus</name>
    <dbReference type="NCBI Taxonomy" id="192421"/>
    <lineage>
        <taxon>Bacteria</taxon>
        <taxon>Bacillati</taxon>
        <taxon>Bacillota</taxon>
        <taxon>Bacilli</taxon>
        <taxon>Bacillales</taxon>
        <taxon>Caryophanaceae</taxon>
        <taxon>Planococcus</taxon>
    </lineage>
</organism>
<dbReference type="PROSITE" id="PS50887">
    <property type="entry name" value="GGDEF"/>
    <property type="match status" value="1"/>
</dbReference>
<dbReference type="GO" id="GO:0005886">
    <property type="term" value="C:plasma membrane"/>
    <property type="evidence" value="ECO:0007669"/>
    <property type="project" value="TreeGrafter"/>
</dbReference>
<feature type="domain" description="HPt" evidence="5">
    <location>
        <begin position="1"/>
        <end position="96"/>
    </location>
</feature>
<dbReference type="InterPro" id="IPR011006">
    <property type="entry name" value="CheY-like_superfamily"/>
</dbReference>
<dbReference type="Proteomes" id="UP000514716">
    <property type="component" value="Chromosome"/>
</dbReference>
<evidence type="ECO:0000259" key="5">
    <source>
        <dbReference type="PROSITE" id="PS50894"/>
    </source>
</evidence>
<keyword evidence="7" id="KW-1185">Reference proteome</keyword>
<dbReference type="EMBL" id="CP059540">
    <property type="protein sequence ID" value="QMT17300.1"/>
    <property type="molecule type" value="Genomic_DNA"/>
</dbReference>
<dbReference type="FunFam" id="3.30.70.270:FF:000001">
    <property type="entry name" value="Diguanylate cyclase domain protein"/>
    <property type="match status" value="1"/>
</dbReference>
<dbReference type="Gene3D" id="3.40.50.2300">
    <property type="match status" value="2"/>
</dbReference>
<dbReference type="Gene3D" id="1.20.120.160">
    <property type="entry name" value="HPT domain"/>
    <property type="match status" value="1"/>
</dbReference>
<evidence type="ECO:0000259" key="4">
    <source>
        <dbReference type="PROSITE" id="PS50887"/>
    </source>
</evidence>
<dbReference type="GO" id="GO:1902201">
    <property type="term" value="P:negative regulation of bacterial-type flagellum-dependent cell motility"/>
    <property type="evidence" value="ECO:0007669"/>
    <property type="project" value="TreeGrafter"/>
</dbReference>
<protein>
    <submittedName>
        <fullName evidence="6">Diguanylate cyclase</fullName>
    </submittedName>
</protein>
<feature type="modified residue" description="4-aspartylphosphate" evidence="2">
    <location>
        <position position="163"/>
    </location>
</feature>
<dbReference type="PANTHER" id="PTHR45138:SF9">
    <property type="entry name" value="DIGUANYLATE CYCLASE DGCM-RELATED"/>
    <property type="match status" value="1"/>
</dbReference>
<dbReference type="CDD" id="cd17574">
    <property type="entry name" value="REC_OmpR"/>
    <property type="match status" value="1"/>
</dbReference>
<dbReference type="KEGG" id="pdec:H1Q58_15310"/>
<dbReference type="SUPFAM" id="SSF47226">
    <property type="entry name" value="Histidine-containing phosphotransfer domain, HPT domain"/>
    <property type="match status" value="1"/>
</dbReference>
<evidence type="ECO:0000256" key="2">
    <source>
        <dbReference type="PROSITE-ProRule" id="PRU00169"/>
    </source>
</evidence>
<dbReference type="RefSeq" id="WP_182092002.1">
    <property type="nucleotide sequence ID" value="NZ_CP059540.1"/>
</dbReference>
<dbReference type="CDD" id="cd00156">
    <property type="entry name" value="REC"/>
    <property type="match status" value="1"/>
</dbReference>
<dbReference type="PANTHER" id="PTHR45138">
    <property type="entry name" value="REGULATORY COMPONENTS OF SENSORY TRANSDUCTION SYSTEM"/>
    <property type="match status" value="1"/>
</dbReference>
<dbReference type="Pfam" id="PF00990">
    <property type="entry name" value="GGDEF"/>
    <property type="match status" value="1"/>
</dbReference>
<evidence type="ECO:0000313" key="7">
    <source>
        <dbReference type="Proteomes" id="UP000514716"/>
    </source>
</evidence>
<dbReference type="GO" id="GO:0043709">
    <property type="term" value="P:cell adhesion involved in single-species biofilm formation"/>
    <property type="evidence" value="ECO:0007669"/>
    <property type="project" value="TreeGrafter"/>
</dbReference>
<dbReference type="GO" id="GO:0000160">
    <property type="term" value="P:phosphorelay signal transduction system"/>
    <property type="evidence" value="ECO:0007669"/>
    <property type="project" value="InterPro"/>
</dbReference>
<dbReference type="InterPro" id="IPR043128">
    <property type="entry name" value="Rev_trsase/Diguanyl_cyclase"/>
</dbReference>
<dbReference type="InterPro" id="IPR029787">
    <property type="entry name" value="Nucleotide_cyclase"/>
</dbReference>
<dbReference type="SUPFAM" id="SSF55073">
    <property type="entry name" value="Nucleotide cyclase"/>
    <property type="match status" value="1"/>
</dbReference>
<keyword evidence="2" id="KW-0597">Phosphoprotein</keyword>
<dbReference type="AlphaFoldDB" id="A0A7D7REB7"/>
<dbReference type="SUPFAM" id="SSF52172">
    <property type="entry name" value="CheY-like"/>
    <property type="match status" value="2"/>
</dbReference>
<dbReference type="InterPro" id="IPR000160">
    <property type="entry name" value="GGDEF_dom"/>
</dbReference>
<feature type="modified residue" description="4-aspartylphosphate" evidence="2">
    <location>
        <position position="467"/>
    </location>
</feature>
<dbReference type="CDD" id="cd01949">
    <property type="entry name" value="GGDEF"/>
    <property type="match status" value="1"/>
</dbReference>
<feature type="domain" description="Response regulatory" evidence="3">
    <location>
        <begin position="114"/>
        <end position="230"/>
    </location>
</feature>
<feature type="domain" description="Response regulatory" evidence="3">
    <location>
        <begin position="411"/>
        <end position="534"/>
    </location>
</feature>
<feature type="modified residue" description="Phosphohistidine" evidence="1">
    <location>
        <position position="37"/>
    </location>
</feature>
<name>A0A7D7REB7_PLAMR</name>
<dbReference type="Gene3D" id="3.30.70.270">
    <property type="match status" value="1"/>
</dbReference>
<dbReference type="Pfam" id="PF01627">
    <property type="entry name" value="Hpt"/>
    <property type="match status" value="1"/>
</dbReference>
<evidence type="ECO:0000259" key="3">
    <source>
        <dbReference type="PROSITE" id="PS50110"/>
    </source>
</evidence>
<dbReference type="PROSITE" id="PS50894">
    <property type="entry name" value="HPT"/>
    <property type="match status" value="1"/>
</dbReference>
<dbReference type="InterPro" id="IPR008207">
    <property type="entry name" value="Sig_transdc_His_kin_Hpt_dom"/>
</dbReference>
<gene>
    <name evidence="6" type="ORF">H1Q58_15310</name>
</gene>
<sequence>MAQTDYKALLADRTERDFAKWTTLQMVPEKEIYRFLHTMKGTAGTIGLTDLSEFCSKHLDAYSDSSTDSLPIESLQAMMNQLRSFFAVKDNEKTAELSILEPPQKPTPLVDESLVLIIDPDAEFAAQVKETLEQQGIPVVISLDGQKGMELFYTLHPQMVLLDLHFPDADGFGLVSRIYEAGRSRHLPIAIVSEDDQMDNQIRAMQIGATDFLAKPLNMDFFVPYMMNRLHSQELILQGTRYDDLTGAGNRKGFNEVLLQMTHLAERTGKTFTLVLLDLDHFKKVNDDYGHPAGDEVLKTFSDILLDKKRESDYFFRYGGEEFALILPETKAQSAASVVERIREVVNSTDFKIDDHEPFRISFSAGISEYRLKQETLITTADQALYQAKRNGRNQTKIYESAQKEVRRKLNILIVDDDSLVRKLVSKHFSNWKADEFDIHIEEFADGLALVESDWYRAEESYMILLDGVMPKMDGLEVLSHIRTQYPHDNIVISMLTSRTNESDIILALKSGADDYIVKPFYAQEVVARVQRLTRRMFE</sequence>
<evidence type="ECO:0000256" key="1">
    <source>
        <dbReference type="PROSITE-ProRule" id="PRU00110"/>
    </source>
</evidence>
<dbReference type="SMART" id="SM00448">
    <property type="entry name" value="REC"/>
    <property type="match status" value="2"/>
</dbReference>